<dbReference type="Gene3D" id="2.40.10.10">
    <property type="entry name" value="Trypsin-like serine proteases"/>
    <property type="match status" value="1"/>
</dbReference>
<feature type="domain" description="Peptidase S1" evidence="10">
    <location>
        <begin position="163"/>
        <end position="399"/>
    </location>
</feature>
<dbReference type="PROSITE" id="PS00134">
    <property type="entry name" value="TRYPSIN_HIS"/>
    <property type="match status" value="1"/>
</dbReference>
<name>A0A6B9L3Q6_PLARH</name>
<dbReference type="InterPro" id="IPR043504">
    <property type="entry name" value="Peptidase_S1_PA_chymotrypsin"/>
</dbReference>
<dbReference type="InterPro" id="IPR033116">
    <property type="entry name" value="TRYPSIN_SER"/>
</dbReference>
<evidence type="ECO:0000259" key="10">
    <source>
        <dbReference type="PROSITE" id="PS50240"/>
    </source>
</evidence>
<dbReference type="PROSITE" id="PS00135">
    <property type="entry name" value="TRYPSIN_SER"/>
    <property type="match status" value="1"/>
</dbReference>
<protein>
    <submittedName>
        <fullName evidence="11">Venom S1 protease 17</fullName>
    </submittedName>
</protein>
<evidence type="ECO:0000313" key="11">
    <source>
        <dbReference type="EMBL" id="QHB21562.1"/>
    </source>
</evidence>
<evidence type="ECO:0000256" key="8">
    <source>
        <dbReference type="RuleBase" id="RU363034"/>
    </source>
</evidence>
<evidence type="ECO:0000256" key="7">
    <source>
        <dbReference type="ARBA" id="ARBA00024195"/>
    </source>
</evidence>
<sequence length="410" mass="46019">MEYSYLLWLFLAFTFVDSRTFNVKILPNGKAKELVPTSYNPDGVEETEWILETNENHKVRISCRMKVKDCFKATLTIDDGKKEYSYCGDKAVGHILRSSSKNRMVVSLMTRSAPNSAVCLASAVKSFVDFEEPVIDSSEAGIMPGEKETTCPCGWSTKNNARIVGGKEARINEFSFPVVIVRLDKKIAFCGGSIITAYHVLTAAHCTFTLNRAIPLVVGVGEHNLSTKKETNATQLIPVEKVINHEKFKTSEAQHDIAIMVLKEEIKFNKIVGPVCLPNKKIDLEEKFVRVMGWGRLSFKGEQSRVLMKADLKVIDFVQCAIFYKRLRLEDPHQFCTFGHDKDTCSGDSGGPIVLLDPETNRYTQVGVVSYGKGCAKEDMPGVNTDIYYFIDWIHKKIQETKPSLTCTKK</sequence>
<evidence type="ECO:0000256" key="1">
    <source>
        <dbReference type="ARBA" id="ARBA00004613"/>
    </source>
</evidence>
<dbReference type="InterPro" id="IPR018114">
    <property type="entry name" value="TRYPSIN_HIS"/>
</dbReference>
<proteinExistence type="evidence at transcript level"/>
<feature type="chain" id="PRO_5025504395" evidence="9">
    <location>
        <begin position="19"/>
        <end position="410"/>
    </location>
</feature>
<dbReference type="EMBL" id="MN208373">
    <property type="protein sequence ID" value="QHB21562.1"/>
    <property type="molecule type" value="mRNA"/>
</dbReference>
<comment type="subcellular location">
    <subcellularLocation>
        <location evidence="1">Secreted</location>
    </subcellularLocation>
</comment>
<evidence type="ECO:0000256" key="6">
    <source>
        <dbReference type="ARBA" id="ARBA00023157"/>
    </source>
</evidence>
<dbReference type="FunFam" id="2.40.10.10:FF:000015">
    <property type="entry name" value="Atrial natriuretic peptide-converting enzyme"/>
    <property type="match status" value="1"/>
</dbReference>
<evidence type="ECO:0000256" key="2">
    <source>
        <dbReference type="ARBA" id="ARBA00022525"/>
    </source>
</evidence>
<reference evidence="11" key="1">
    <citation type="journal article" date="2019" name="Toxins">
        <title>Missiles of mass disruption: composition and glandular origin of venom used as a projectile defensive weapon by the assassin bug Platymeris rhadamanthus.</title>
        <authorList>
            <person name="Walker A.A."/>
            <person name="Robinson S.D."/>
            <person name="Undheim E.A.B."/>
            <person name="Jin J."/>
            <person name="Han X."/>
            <person name="Fry B.G."/>
            <person name="Vetter I."/>
            <person name="King G.F."/>
        </authorList>
    </citation>
    <scope>NUCLEOTIDE SEQUENCE</scope>
    <source>
        <tissue evidence="11">Venom glands</tissue>
    </source>
</reference>
<keyword evidence="9" id="KW-0732">Signal</keyword>
<dbReference type="PANTHER" id="PTHR24256">
    <property type="entry name" value="TRYPTASE-RELATED"/>
    <property type="match status" value="1"/>
</dbReference>
<dbReference type="SUPFAM" id="SSF50494">
    <property type="entry name" value="Trypsin-like serine proteases"/>
    <property type="match status" value="1"/>
</dbReference>
<organism evidence="11">
    <name type="scientific">Platymeris rhadamanthus</name>
    <name type="common">Red spot assassin bug</name>
    <dbReference type="NCBI Taxonomy" id="1134088"/>
    <lineage>
        <taxon>Eukaryota</taxon>
        <taxon>Metazoa</taxon>
        <taxon>Ecdysozoa</taxon>
        <taxon>Arthropoda</taxon>
        <taxon>Hexapoda</taxon>
        <taxon>Insecta</taxon>
        <taxon>Pterygota</taxon>
        <taxon>Neoptera</taxon>
        <taxon>Paraneoptera</taxon>
        <taxon>Hemiptera</taxon>
        <taxon>Heteroptera</taxon>
        <taxon>Panheteroptera</taxon>
        <taxon>Cimicomorpha</taxon>
        <taxon>Reduviidae</taxon>
        <taxon>Platymeris</taxon>
    </lineage>
</organism>
<evidence type="ECO:0000256" key="3">
    <source>
        <dbReference type="ARBA" id="ARBA00022670"/>
    </source>
</evidence>
<keyword evidence="3 8" id="KW-0645">Protease</keyword>
<dbReference type="InterPro" id="IPR001314">
    <property type="entry name" value="Peptidase_S1A"/>
</dbReference>
<keyword evidence="2" id="KW-0964">Secreted</keyword>
<dbReference type="GO" id="GO:0006508">
    <property type="term" value="P:proteolysis"/>
    <property type="evidence" value="ECO:0007669"/>
    <property type="project" value="UniProtKB-KW"/>
</dbReference>
<keyword evidence="4 8" id="KW-0378">Hydrolase</keyword>
<keyword evidence="5 8" id="KW-0720">Serine protease</keyword>
<feature type="signal peptide" evidence="9">
    <location>
        <begin position="1"/>
        <end position="18"/>
    </location>
</feature>
<dbReference type="GO" id="GO:0005576">
    <property type="term" value="C:extracellular region"/>
    <property type="evidence" value="ECO:0007669"/>
    <property type="project" value="UniProtKB-SubCell"/>
</dbReference>
<dbReference type="AlphaFoldDB" id="A0A6B9L3Q6"/>
<dbReference type="InterPro" id="IPR051487">
    <property type="entry name" value="Ser/Thr_Proteases_Immune/Dev"/>
</dbReference>
<dbReference type="InterPro" id="IPR001254">
    <property type="entry name" value="Trypsin_dom"/>
</dbReference>
<accession>A0A6B9L3Q6</accession>
<dbReference type="CDD" id="cd00190">
    <property type="entry name" value="Tryp_SPc"/>
    <property type="match status" value="1"/>
</dbReference>
<evidence type="ECO:0000256" key="5">
    <source>
        <dbReference type="ARBA" id="ARBA00022825"/>
    </source>
</evidence>
<keyword evidence="6" id="KW-1015">Disulfide bond</keyword>
<dbReference type="SMART" id="SM00020">
    <property type="entry name" value="Tryp_SPc"/>
    <property type="match status" value="1"/>
</dbReference>
<evidence type="ECO:0000256" key="9">
    <source>
        <dbReference type="SAM" id="SignalP"/>
    </source>
</evidence>
<dbReference type="InterPro" id="IPR009003">
    <property type="entry name" value="Peptidase_S1_PA"/>
</dbReference>
<comment type="similarity">
    <text evidence="7">Belongs to the peptidase S1 family. CLIP subfamily.</text>
</comment>
<dbReference type="PRINTS" id="PR00722">
    <property type="entry name" value="CHYMOTRYPSIN"/>
</dbReference>
<dbReference type="GO" id="GO:0004252">
    <property type="term" value="F:serine-type endopeptidase activity"/>
    <property type="evidence" value="ECO:0007669"/>
    <property type="project" value="InterPro"/>
</dbReference>
<dbReference type="PROSITE" id="PS50240">
    <property type="entry name" value="TRYPSIN_DOM"/>
    <property type="match status" value="1"/>
</dbReference>
<dbReference type="Pfam" id="PF00089">
    <property type="entry name" value="Trypsin"/>
    <property type="match status" value="1"/>
</dbReference>
<evidence type="ECO:0000256" key="4">
    <source>
        <dbReference type="ARBA" id="ARBA00022801"/>
    </source>
</evidence>